<evidence type="ECO:0008006" key="3">
    <source>
        <dbReference type="Google" id="ProtNLM"/>
    </source>
</evidence>
<evidence type="ECO:0000313" key="2">
    <source>
        <dbReference type="Proteomes" id="UP001500359"/>
    </source>
</evidence>
<reference evidence="2" key="1">
    <citation type="journal article" date="2019" name="Int. J. Syst. Evol. Microbiol.">
        <title>The Global Catalogue of Microorganisms (GCM) 10K type strain sequencing project: providing services to taxonomists for standard genome sequencing and annotation.</title>
        <authorList>
            <consortium name="The Broad Institute Genomics Platform"/>
            <consortium name="The Broad Institute Genome Sequencing Center for Infectious Disease"/>
            <person name="Wu L."/>
            <person name="Ma J."/>
        </authorList>
    </citation>
    <scope>NUCLEOTIDE SEQUENCE [LARGE SCALE GENOMIC DNA]</scope>
    <source>
        <strain evidence="2">JCM 15896</strain>
    </source>
</reference>
<gene>
    <name evidence="1" type="ORF">GCM10009114_19230</name>
</gene>
<evidence type="ECO:0000313" key="1">
    <source>
        <dbReference type="EMBL" id="GAA0856609.1"/>
    </source>
</evidence>
<protein>
    <recommendedName>
        <fullName evidence="3">DNA-binding protein</fullName>
    </recommendedName>
</protein>
<dbReference type="Proteomes" id="UP001500359">
    <property type="component" value="Unassembled WGS sequence"/>
</dbReference>
<accession>A0ABP3WTR2</accession>
<organism evidence="1 2">
    <name type="scientific">Aliiglaciecola litoralis</name>
    <dbReference type="NCBI Taxonomy" id="582857"/>
    <lineage>
        <taxon>Bacteria</taxon>
        <taxon>Pseudomonadati</taxon>
        <taxon>Pseudomonadota</taxon>
        <taxon>Gammaproteobacteria</taxon>
        <taxon>Alteromonadales</taxon>
        <taxon>Alteromonadaceae</taxon>
        <taxon>Aliiglaciecola</taxon>
    </lineage>
</organism>
<name>A0ABP3WTR2_9ALTE</name>
<sequence length="83" mass="9445">MSDEEVQQLAKQLEADLLKLYGSPMLSGEKLQRAMGYRTVDALRQAILRKTIPVKVFKLANRRGQYALVKDVALWLANQARND</sequence>
<proteinExistence type="predicted"/>
<comment type="caution">
    <text evidence="1">The sequence shown here is derived from an EMBL/GenBank/DDBJ whole genome shotgun (WGS) entry which is preliminary data.</text>
</comment>
<dbReference type="EMBL" id="BAAAFD010000004">
    <property type="protein sequence ID" value="GAA0856609.1"/>
    <property type="molecule type" value="Genomic_DNA"/>
</dbReference>
<keyword evidence="2" id="KW-1185">Reference proteome</keyword>
<dbReference type="RefSeq" id="WP_343859215.1">
    <property type="nucleotide sequence ID" value="NZ_BAAAFD010000004.1"/>
</dbReference>